<keyword evidence="2" id="KW-1185">Reference proteome</keyword>
<reference evidence="1 2" key="1">
    <citation type="submission" date="2024-06" db="EMBL/GenBank/DDBJ databases">
        <title>Genomic Encyclopedia of Type Strains, Phase IV (KMG-IV): sequencing the most valuable type-strain genomes for metagenomic binning, comparative biology and taxonomic classification.</title>
        <authorList>
            <person name="Goeker M."/>
        </authorList>
    </citation>
    <scope>NUCLEOTIDE SEQUENCE [LARGE SCALE GENOMIC DNA]</scope>
    <source>
        <strain evidence="1 2">DSM 29846</strain>
    </source>
</reference>
<protein>
    <submittedName>
        <fullName evidence="1">Uncharacterized protein</fullName>
    </submittedName>
</protein>
<organism evidence="1 2">
    <name type="scientific">Mesorhizobium shonense</name>
    <dbReference type="NCBI Taxonomy" id="1209948"/>
    <lineage>
        <taxon>Bacteria</taxon>
        <taxon>Pseudomonadati</taxon>
        <taxon>Pseudomonadota</taxon>
        <taxon>Alphaproteobacteria</taxon>
        <taxon>Hyphomicrobiales</taxon>
        <taxon>Phyllobacteriaceae</taxon>
        <taxon>Mesorhizobium</taxon>
    </lineage>
</organism>
<evidence type="ECO:0000313" key="1">
    <source>
        <dbReference type="EMBL" id="MET3596166.1"/>
    </source>
</evidence>
<evidence type="ECO:0000313" key="2">
    <source>
        <dbReference type="Proteomes" id="UP001549036"/>
    </source>
</evidence>
<proteinExistence type="predicted"/>
<dbReference type="Proteomes" id="UP001549036">
    <property type="component" value="Unassembled WGS sequence"/>
</dbReference>
<dbReference type="EMBL" id="JBEPLM010000013">
    <property type="protein sequence ID" value="MET3596166.1"/>
    <property type="molecule type" value="Genomic_DNA"/>
</dbReference>
<comment type="caution">
    <text evidence="1">The sequence shown here is derived from an EMBL/GenBank/DDBJ whole genome shotgun (WGS) entry which is preliminary data.</text>
</comment>
<gene>
    <name evidence="1" type="ORF">ABID26_005583</name>
</gene>
<accession>A0ABV2HZW5</accession>
<dbReference type="RefSeq" id="WP_126098565.1">
    <property type="nucleotide sequence ID" value="NZ_JBEPLM010000013.1"/>
</dbReference>
<sequence>MTMLFEPLDSHYEERANLHRAARLELLHDRLAKRLDRVDRAAEEVEQAVALLVDVTHGSAVEAFRGAIFSRSLSTAFFQLEAGQTLGL</sequence>
<name>A0ABV2HZW5_9HYPH</name>